<dbReference type="EMBL" id="VSRR010146906">
    <property type="protein sequence ID" value="MPD05620.1"/>
    <property type="molecule type" value="Genomic_DNA"/>
</dbReference>
<gene>
    <name evidence="1" type="ORF">E2C01_101372</name>
</gene>
<organism evidence="1 2">
    <name type="scientific">Portunus trituberculatus</name>
    <name type="common">Swimming crab</name>
    <name type="synonym">Neptunus trituberculatus</name>
    <dbReference type="NCBI Taxonomy" id="210409"/>
    <lineage>
        <taxon>Eukaryota</taxon>
        <taxon>Metazoa</taxon>
        <taxon>Ecdysozoa</taxon>
        <taxon>Arthropoda</taxon>
        <taxon>Crustacea</taxon>
        <taxon>Multicrustacea</taxon>
        <taxon>Malacostraca</taxon>
        <taxon>Eumalacostraca</taxon>
        <taxon>Eucarida</taxon>
        <taxon>Decapoda</taxon>
        <taxon>Pleocyemata</taxon>
        <taxon>Brachyura</taxon>
        <taxon>Eubrachyura</taxon>
        <taxon>Portunoidea</taxon>
        <taxon>Portunidae</taxon>
        <taxon>Portuninae</taxon>
        <taxon>Portunus</taxon>
    </lineage>
</organism>
<evidence type="ECO:0000313" key="2">
    <source>
        <dbReference type="Proteomes" id="UP000324222"/>
    </source>
</evidence>
<comment type="caution">
    <text evidence="1">The sequence shown here is derived from an EMBL/GenBank/DDBJ whole genome shotgun (WGS) entry which is preliminary data.</text>
</comment>
<dbReference type="Proteomes" id="UP000324222">
    <property type="component" value="Unassembled WGS sequence"/>
</dbReference>
<accession>A0A5B7KEL5</accession>
<dbReference type="AlphaFoldDB" id="A0A5B7KEL5"/>
<proteinExistence type="predicted"/>
<protein>
    <submittedName>
        <fullName evidence="1">Uncharacterized protein</fullName>
    </submittedName>
</protein>
<reference evidence="1 2" key="1">
    <citation type="submission" date="2019-05" db="EMBL/GenBank/DDBJ databases">
        <title>Another draft genome of Portunus trituberculatus and its Hox gene families provides insights of decapod evolution.</title>
        <authorList>
            <person name="Jeong J.-H."/>
            <person name="Song I."/>
            <person name="Kim S."/>
            <person name="Choi T."/>
            <person name="Kim D."/>
            <person name="Ryu S."/>
            <person name="Kim W."/>
        </authorList>
    </citation>
    <scope>NUCLEOTIDE SEQUENCE [LARGE SCALE GENOMIC DNA]</scope>
    <source>
        <tissue evidence="1">Muscle</tissue>
    </source>
</reference>
<name>A0A5B7KEL5_PORTR</name>
<keyword evidence="2" id="KW-1185">Reference proteome</keyword>
<evidence type="ECO:0000313" key="1">
    <source>
        <dbReference type="EMBL" id="MPD05620.1"/>
    </source>
</evidence>
<sequence>MGTNSGGLPPTCPLPVQQVVLMGIRTMVVGASTKAGRETGGKTGVQTRKASQIVWCE</sequence>